<evidence type="ECO:0000256" key="1">
    <source>
        <dbReference type="ARBA" id="ARBA00011881"/>
    </source>
</evidence>
<comment type="function">
    <text evidence="9">Heme-dependent dioxygenase that catalyzes the oxidative cleavage of the L-tryptophan (L-Trp) pyrrole ring and converts L-tryptophan to N-formyl-L-kynurenine. Catalyzes the oxidative cleavage of the indole moiety.</text>
</comment>
<protein>
    <recommendedName>
        <fullName evidence="9">Tryptophan 2,3-dioxygenase</fullName>
        <shortName evidence="9">TDO</shortName>
        <ecNumber evidence="9">1.13.11.11</ecNumber>
    </recommendedName>
    <alternativeName>
        <fullName evidence="9">Tryptamin 2,3-dioxygenase</fullName>
    </alternativeName>
    <alternativeName>
        <fullName evidence="9">Tryptophan oxygenase</fullName>
        <shortName evidence="9">TO</shortName>
        <shortName evidence="9">TRPO</shortName>
    </alternativeName>
    <alternativeName>
        <fullName evidence="9">Tryptophan pyrrolase</fullName>
    </alternativeName>
    <alternativeName>
        <fullName evidence="9">Tryptophanase</fullName>
    </alternativeName>
</protein>
<dbReference type="Pfam" id="PF03301">
    <property type="entry name" value="Trp_dioxygenase"/>
    <property type="match status" value="1"/>
</dbReference>
<gene>
    <name evidence="9" type="primary">kynA</name>
    <name evidence="10" type="ORF">SAMN04515666_102476</name>
</gene>
<keyword evidence="2 9" id="KW-0349">Heme</keyword>
<feature type="binding site" evidence="9">
    <location>
        <position position="117"/>
    </location>
    <ligand>
        <name>substrate</name>
    </ligand>
</feature>
<dbReference type="PANTHER" id="PTHR10138:SF0">
    <property type="entry name" value="TRYPTOPHAN 2,3-DIOXYGENASE"/>
    <property type="match status" value="1"/>
</dbReference>
<dbReference type="UniPathway" id="UPA00333">
    <property type="reaction ID" value="UER00453"/>
</dbReference>
<dbReference type="GO" id="GO:0046872">
    <property type="term" value="F:metal ion binding"/>
    <property type="evidence" value="ECO:0007669"/>
    <property type="project" value="UniProtKB-KW"/>
</dbReference>
<dbReference type="Gene3D" id="1.20.58.480">
    <property type="match status" value="1"/>
</dbReference>
<feature type="binding site" evidence="9">
    <location>
        <begin position="51"/>
        <end position="55"/>
    </location>
    <ligand>
        <name>substrate</name>
    </ligand>
</feature>
<evidence type="ECO:0000256" key="9">
    <source>
        <dbReference type="HAMAP-Rule" id="MF_01972"/>
    </source>
</evidence>
<dbReference type="RefSeq" id="WP_091831540.1">
    <property type="nucleotide sequence ID" value="NZ_FOAN01000002.1"/>
</dbReference>
<evidence type="ECO:0000256" key="8">
    <source>
        <dbReference type="ARBA" id="ARBA00050412"/>
    </source>
</evidence>
<comment type="similarity">
    <text evidence="9">Belongs to the tryptophan 2,3-dioxygenase family.</text>
</comment>
<evidence type="ECO:0000256" key="5">
    <source>
        <dbReference type="ARBA" id="ARBA00023002"/>
    </source>
</evidence>
<dbReference type="Proteomes" id="UP000199664">
    <property type="component" value="Unassembled WGS sequence"/>
</dbReference>
<dbReference type="GO" id="GO:0019441">
    <property type="term" value="P:L-tryptophan catabolic process to kynurenine"/>
    <property type="evidence" value="ECO:0007669"/>
    <property type="project" value="UniProtKB-UniRule"/>
</dbReference>
<feature type="binding site" evidence="9">
    <location>
        <position position="113"/>
    </location>
    <ligand>
        <name>substrate</name>
    </ligand>
</feature>
<organism evidence="10 11">
    <name type="scientific">Bosea lupini</name>
    <dbReference type="NCBI Taxonomy" id="1036779"/>
    <lineage>
        <taxon>Bacteria</taxon>
        <taxon>Pseudomonadati</taxon>
        <taxon>Pseudomonadota</taxon>
        <taxon>Alphaproteobacteria</taxon>
        <taxon>Hyphomicrobiales</taxon>
        <taxon>Boseaceae</taxon>
        <taxon>Bosea</taxon>
    </lineage>
</organism>
<dbReference type="EMBL" id="FOAN01000002">
    <property type="protein sequence ID" value="SEK96260.1"/>
    <property type="molecule type" value="Genomic_DNA"/>
</dbReference>
<dbReference type="InterPro" id="IPR017485">
    <property type="entry name" value="Trp_2-3-dOase_bac"/>
</dbReference>
<comment type="cofactor">
    <cofactor evidence="9">
        <name>heme</name>
        <dbReference type="ChEBI" id="CHEBI:30413"/>
    </cofactor>
    <text evidence="9">Binds 1 heme group per subunit.</text>
</comment>
<name>A0A1H7LBV9_9HYPH</name>
<dbReference type="EC" id="1.13.11.11" evidence="9"/>
<keyword evidence="11" id="KW-1185">Reference proteome</keyword>
<dbReference type="HAMAP" id="MF_01972">
    <property type="entry name" value="T23O"/>
    <property type="match status" value="1"/>
</dbReference>
<dbReference type="GO" id="GO:0004833">
    <property type="term" value="F:L-tryptophan 2,3-dioxygenase activity"/>
    <property type="evidence" value="ECO:0007669"/>
    <property type="project" value="UniProtKB-UniRule"/>
</dbReference>
<evidence type="ECO:0000313" key="11">
    <source>
        <dbReference type="Proteomes" id="UP000199664"/>
    </source>
</evidence>
<comment type="catalytic activity">
    <reaction evidence="8 9">
        <text>L-tryptophan + O2 = N-formyl-L-kynurenine</text>
        <dbReference type="Rhea" id="RHEA:24536"/>
        <dbReference type="ChEBI" id="CHEBI:15379"/>
        <dbReference type="ChEBI" id="CHEBI:57912"/>
        <dbReference type="ChEBI" id="CHEBI:58629"/>
        <dbReference type="EC" id="1.13.11.11"/>
    </reaction>
</comment>
<dbReference type="InterPro" id="IPR037217">
    <property type="entry name" value="Trp/Indoleamine_2_3_dOase-like"/>
</dbReference>
<reference evidence="11" key="1">
    <citation type="submission" date="2016-10" db="EMBL/GenBank/DDBJ databases">
        <authorList>
            <person name="Varghese N."/>
            <person name="Submissions S."/>
        </authorList>
    </citation>
    <scope>NUCLEOTIDE SEQUENCE [LARGE SCALE GENOMIC DNA]</scope>
    <source>
        <strain evidence="11">LMG 26383,CCUG 61248,R- 45681</strain>
    </source>
</reference>
<dbReference type="InterPro" id="IPR004981">
    <property type="entry name" value="Trp_2_3_dOase"/>
</dbReference>
<evidence type="ECO:0000313" key="10">
    <source>
        <dbReference type="EMBL" id="SEK96260.1"/>
    </source>
</evidence>
<keyword evidence="6 9" id="KW-0408">Iron</keyword>
<comment type="pathway">
    <text evidence="9">Amino-acid degradation; L-tryptophan degradation via kynurenine pathway; L-kynurenine from L-tryptophan: step 1/2.</text>
</comment>
<dbReference type="GO" id="GO:0019442">
    <property type="term" value="P:L-tryptophan catabolic process to acetyl-CoA"/>
    <property type="evidence" value="ECO:0007669"/>
    <property type="project" value="TreeGrafter"/>
</dbReference>
<dbReference type="SUPFAM" id="SSF140959">
    <property type="entry name" value="Indolic compounds 2,3-dioxygenase-like"/>
    <property type="match status" value="1"/>
</dbReference>
<evidence type="ECO:0000256" key="2">
    <source>
        <dbReference type="ARBA" id="ARBA00022617"/>
    </source>
</evidence>
<evidence type="ECO:0000256" key="6">
    <source>
        <dbReference type="ARBA" id="ARBA00023004"/>
    </source>
</evidence>
<dbReference type="STRING" id="1036779.SAMN04515666_102476"/>
<dbReference type="NCBIfam" id="TIGR03036">
    <property type="entry name" value="trp_2_3_diox"/>
    <property type="match status" value="1"/>
</dbReference>
<accession>A0A1H7LBV9</accession>
<evidence type="ECO:0000256" key="4">
    <source>
        <dbReference type="ARBA" id="ARBA00022964"/>
    </source>
</evidence>
<keyword evidence="7 9" id="KW-0823">Tryptophan catabolism</keyword>
<dbReference type="AlphaFoldDB" id="A0A1H7LBV9"/>
<keyword evidence="5 9" id="KW-0560">Oxidoreductase</keyword>
<keyword evidence="3 9" id="KW-0479">Metal-binding</keyword>
<keyword evidence="4 9" id="KW-0223">Dioxygenase</keyword>
<dbReference type="OrthoDB" id="9776847at2"/>
<comment type="subunit">
    <text evidence="1 9">Homotetramer.</text>
</comment>
<feature type="binding site" evidence="9">
    <location>
        <position position="254"/>
    </location>
    <ligand>
        <name>substrate</name>
    </ligand>
</feature>
<dbReference type="GO" id="GO:0020037">
    <property type="term" value="F:heme binding"/>
    <property type="evidence" value="ECO:0007669"/>
    <property type="project" value="UniProtKB-UniRule"/>
</dbReference>
<evidence type="ECO:0000256" key="3">
    <source>
        <dbReference type="ARBA" id="ARBA00022723"/>
    </source>
</evidence>
<dbReference type="PANTHER" id="PTHR10138">
    <property type="entry name" value="TRYPTOPHAN 2,3-DIOXYGENASE"/>
    <property type="match status" value="1"/>
</dbReference>
<dbReference type="FunFam" id="1.20.58.480:FF:000001">
    <property type="entry name" value="Tryptophan 2,3-dioxygenase"/>
    <property type="match status" value="1"/>
</dbReference>
<feature type="binding site" description="axial binding residue" evidence="9">
    <location>
        <position position="240"/>
    </location>
    <ligand>
        <name>heme</name>
        <dbReference type="ChEBI" id="CHEBI:30413"/>
    </ligand>
    <ligandPart>
        <name>Fe</name>
        <dbReference type="ChEBI" id="CHEBI:18248"/>
    </ligandPart>
</feature>
<evidence type="ECO:0000256" key="7">
    <source>
        <dbReference type="ARBA" id="ARBA00023079"/>
    </source>
</evidence>
<sequence>MTSGTGDHQSRIEPGMQTDFKERMDYGSYLGLDLLLAAQKPLSDAPDELLFITIHQVQELWLKLAAHELDGAIAAIKADELQPGFKSLARVSRIQAQLISAWDVLSTMTPADYLAFRDALGQSSGFQSHQYRAFEFRLGAKDPRMLAMHKHHPEHHDHLKELLEAPSLYDEALRLLARRGLPVPAECIERDWSQPHVANKGVKAVWLSIYRDTHTYFDLYELAEELVDVEDQFQQWRFRHMKTVERIIGFKQGTGGSSGVKFLRTALERSFFPELWQLRSEL</sequence>
<proteinExistence type="inferred from homology"/>